<dbReference type="Pfam" id="PF02538">
    <property type="entry name" value="Hydantoinase_B"/>
    <property type="match status" value="1"/>
</dbReference>
<dbReference type="InterPro" id="IPR045079">
    <property type="entry name" value="Oxoprolinase-like"/>
</dbReference>
<sequence>MSIDPITTEVIASRLTEIAGSMDYALYHSGYSPILRESKDGTAGLTDASGRIVMLSGGLLYHALAYEQAVREVLRRYPGPAMKPGDSFIANDPYLAGNAHAPDMVAVSPAFSDAGELLGFGVSIAHKADIGGIVPGSSGAAAREIYHDGLLLPAVRFQSTEGVDGAIEAIVRNNSRAPDMVLGDIRAQVGCTRLGAERLIELAAEYGTATLASAIDGLIAVTAQRLRNELAQWPDASGEAEGFLDHDGADPDRRLRIHVRAEKRGDVMHFDFSQTDPQAAGPVNLVETITRAASLLALVATADPAIRVNAGVAEAVRFTLPEGLVVSPQRPATVNHYYPTAHLVYCCVLAALGRLNPDRAIAPSGLGTGAVSIGFQKTRTGKPAVLYELLVTSLGGSTRQDGASIVAPMSHFTPSTPVEIVEGEYPVRIRSFDILTDSAGAGRHRGGTGYVREYEVLDDCTLTVRSSNHRNPAWGVLGGQSPSPTRVILNPDSAAPEVLGAIVTRSLRKGDVLRCEQSGGGGFGEPRERADEDVRRDVRDGYISVEAARSIYGRETETA</sequence>
<dbReference type="GO" id="GO:0006749">
    <property type="term" value="P:glutathione metabolic process"/>
    <property type="evidence" value="ECO:0007669"/>
    <property type="project" value="TreeGrafter"/>
</dbReference>
<dbReference type="GO" id="GO:0017168">
    <property type="term" value="F:5-oxoprolinase (ATP-hydrolyzing) activity"/>
    <property type="evidence" value="ECO:0007669"/>
    <property type="project" value="TreeGrafter"/>
</dbReference>
<reference evidence="3 4" key="1">
    <citation type="submission" date="2019-06" db="EMBL/GenBank/DDBJ databases">
        <title>Genome organization and adaptive potential of archetypical organophosphate degarding Sphingobium fuliginis ATCC 27551.</title>
        <authorList>
            <person name="Sarwar A."/>
            <person name="Parthasarathy S."/>
            <person name="Singh C."/>
            <person name="Siddavattam D."/>
        </authorList>
    </citation>
    <scope>NUCLEOTIDE SEQUENCE [LARGE SCALE GENOMIC DNA]</scope>
    <source>
        <strain evidence="3 4">ATCC 27551</strain>
    </source>
</reference>
<dbReference type="PANTHER" id="PTHR11365">
    <property type="entry name" value="5-OXOPROLINASE RELATED"/>
    <property type="match status" value="1"/>
</dbReference>
<feature type="region of interest" description="Disordered" evidence="1">
    <location>
        <begin position="517"/>
        <end position="536"/>
    </location>
</feature>
<evidence type="ECO:0000259" key="2">
    <source>
        <dbReference type="Pfam" id="PF02538"/>
    </source>
</evidence>
<dbReference type="RefSeq" id="WP_140043248.1">
    <property type="nucleotide sequence ID" value="NZ_CP041017.1"/>
</dbReference>
<dbReference type="AlphaFoldDB" id="A0A5B8CKV9"/>
<proteinExistence type="predicted"/>
<feature type="domain" description="Hydantoinase B/oxoprolinase" evidence="2">
    <location>
        <begin position="4"/>
        <end position="526"/>
    </location>
</feature>
<protein>
    <submittedName>
        <fullName evidence="3">Hydantoinase B/oxoprolinase family protein</fullName>
    </submittedName>
</protein>
<dbReference type="InterPro" id="IPR003692">
    <property type="entry name" value="Hydantoinase_B"/>
</dbReference>
<dbReference type="Proteomes" id="UP000311469">
    <property type="component" value="Chromosome cSF2"/>
</dbReference>
<dbReference type="KEGG" id="sufl:FIL70_20950"/>
<dbReference type="PANTHER" id="PTHR11365:SF23">
    <property type="entry name" value="HYPOTHETICAL 5-OXOPROLINASE (EUROFUNG)-RELATED"/>
    <property type="match status" value="1"/>
</dbReference>
<accession>A0A5B8CKV9</accession>
<organism evidence="3 4">
    <name type="scientific">Sphingobium fuliginis ATCC 27551</name>
    <dbReference type="NCBI Taxonomy" id="1208342"/>
    <lineage>
        <taxon>Bacteria</taxon>
        <taxon>Pseudomonadati</taxon>
        <taxon>Pseudomonadota</taxon>
        <taxon>Alphaproteobacteria</taxon>
        <taxon>Sphingomonadales</taxon>
        <taxon>Sphingomonadaceae</taxon>
        <taxon>Sphingobium</taxon>
    </lineage>
</organism>
<evidence type="ECO:0000256" key="1">
    <source>
        <dbReference type="SAM" id="MobiDB-lite"/>
    </source>
</evidence>
<dbReference type="EMBL" id="CP041017">
    <property type="protein sequence ID" value="QDC39662.1"/>
    <property type="molecule type" value="Genomic_DNA"/>
</dbReference>
<evidence type="ECO:0000313" key="3">
    <source>
        <dbReference type="EMBL" id="QDC39662.1"/>
    </source>
</evidence>
<gene>
    <name evidence="3" type="ORF">FIL70_20950</name>
</gene>
<feature type="compositionally biased region" description="Basic and acidic residues" evidence="1">
    <location>
        <begin position="525"/>
        <end position="536"/>
    </location>
</feature>
<name>A0A5B8CKV9_SPHSA</name>
<evidence type="ECO:0000313" key="4">
    <source>
        <dbReference type="Proteomes" id="UP000311469"/>
    </source>
</evidence>
<dbReference type="GO" id="GO:0005829">
    <property type="term" value="C:cytosol"/>
    <property type="evidence" value="ECO:0007669"/>
    <property type="project" value="TreeGrafter"/>
</dbReference>